<evidence type="ECO:0000313" key="10">
    <source>
        <dbReference type="Proteomes" id="UP000095285"/>
    </source>
</evidence>
<sequence>MGVFVVIRLLLSNHLCSTACNVIAFAISSSLIFQLITLYGKSVAVRKMILDRGSPIDCMGFLWFIGPLSSHSCSDYYEALQSNVFWQLNVMHVSVTLLRDTLILIMSMLGGGLGELLQSFISKLHWLFHIPVFVVISLCILLSLFAFFGCRLDLFCGLIRTDFEKQQITRRGESAPFRNNIKQLPDKKFVGCRKEEIKSLLLEYIVGLLGDCWAVGCWPVTMKTLPLFVVVALLVVDVFPQDGKKDDTHGSKDDKSVKYGTIIGIDLGTTYSCVGVYKSGRVEIIANEQGNRITPSYVAFTGDGGERLIGDAAKNQLTTNPKNTVFDVKRLIGREYKDPTVQQDIKHWPFNVLDEKNKPMVRVTVGKAEKTFAPEEISAMVLGKMKEIAEAYLGKKVEHAVVTVPAYFNDAQRQATKDAGTIAGLNVVRIINEPTAAAIAYGLDKKEGERNILVFDLGGGTFDVSVLTIDNGVFEVLATNGDTHLGGEDFDQRVMEHFIKVFKKKTGKDLRKDTRAVQKLRREVEKAKRALSTQHQVRLEIESLYDNEDFSETLTRAKFESLNMDLFRSTLKPVQKVLEDSDIQKKDIDEIVLVGGSTRIPKVQELLKEFFNGKEPSRGINPDEAVAYGAAVQAGVISGEESTGDIVLLDVNPLTLGIETIGGVMTKLINRNTVIPTKKSQIFSTAADNQPTVTIQVYEGERPMTKDNHILGKFDLTGIPPAPRGVPQIEVTFEIDVNGILHVTAEDKGTGNKNKITITNDHNRLSPEDIERMINDAEKFADEDKKVKEQVEARNELESYAYSLKNQIGDKEKLGGKLDDGDKKTIESAVDDAISWLESHKDASVEELQEHKKDLESKVQPIIGKLYKDQGVPPPESAAPGEDKDEL</sequence>
<protein>
    <submittedName>
        <fullName evidence="11">Hsp70-like protein</fullName>
    </submittedName>
</protein>
<organism evidence="10 11">
    <name type="scientific">Loa loa</name>
    <name type="common">Eye worm</name>
    <name type="synonym">Filaria loa</name>
    <dbReference type="NCBI Taxonomy" id="7209"/>
    <lineage>
        <taxon>Eukaryota</taxon>
        <taxon>Metazoa</taxon>
        <taxon>Ecdysozoa</taxon>
        <taxon>Nematoda</taxon>
        <taxon>Chromadorea</taxon>
        <taxon>Rhabditida</taxon>
        <taxon>Spirurina</taxon>
        <taxon>Spiruromorpha</taxon>
        <taxon>Filarioidea</taxon>
        <taxon>Onchocercidae</taxon>
        <taxon>Loa</taxon>
    </lineage>
</organism>
<keyword evidence="4" id="KW-0547">Nucleotide-binding</keyword>
<dbReference type="FunFam" id="1.20.1270.10:FF:000056">
    <property type="entry name" value="Putative Hsp70 family ATPase KAR2"/>
    <property type="match status" value="1"/>
</dbReference>
<dbReference type="PANTHER" id="PTHR19375">
    <property type="entry name" value="HEAT SHOCK PROTEIN 70KDA"/>
    <property type="match status" value="1"/>
</dbReference>
<evidence type="ECO:0000256" key="4">
    <source>
        <dbReference type="ARBA" id="ARBA00022741"/>
    </source>
</evidence>
<reference evidence="11" key="2">
    <citation type="submission" date="2016-11" db="UniProtKB">
        <authorList>
            <consortium name="WormBaseParasite"/>
        </authorList>
    </citation>
    <scope>IDENTIFICATION</scope>
</reference>
<feature type="transmembrane region" description="Helical" evidence="9">
    <location>
        <begin position="12"/>
        <end position="39"/>
    </location>
</feature>
<keyword evidence="9" id="KW-1133">Transmembrane helix</keyword>
<proteinExistence type="inferred from homology"/>
<reference evidence="10" key="1">
    <citation type="submission" date="2012-04" db="EMBL/GenBank/DDBJ databases">
        <title>The Genome Sequence of Loa loa.</title>
        <authorList>
            <consortium name="The Broad Institute Genome Sequencing Platform"/>
            <consortium name="Broad Institute Genome Sequencing Center for Infectious Disease"/>
            <person name="Nutman T.B."/>
            <person name="Fink D.L."/>
            <person name="Russ C."/>
            <person name="Young S."/>
            <person name="Zeng Q."/>
            <person name="Gargeya S."/>
            <person name="Alvarado L."/>
            <person name="Berlin A."/>
            <person name="Chapman S.B."/>
            <person name="Chen Z."/>
            <person name="Freedman E."/>
            <person name="Gellesch M."/>
            <person name="Goldberg J."/>
            <person name="Griggs A."/>
            <person name="Gujja S."/>
            <person name="Heilman E.R."/>
            <person name="Heiman D."/>
            <person name="Howarth C."/>
            <person name="Mehta T."/>
            <person name="Neiman D."/>
            <person name="Pearson M."/>
            <person name="Roberts A."/>
            <person name="Saif S."/>
            <person name="Shea T."/>
            <person name="Shenoy N."/>
            <person name="Sisk P."/>
            <person name="Stolte C."/>
            <person name="Sykes S."/>
            <person name="White J."/>
            <person name="Yandava C."/>
            <person name="Haas B."/>
            <person name="Henn M.R."/>
            <person name="Nusbaum C."/>
            <person name="Birren B."/>
        </authorList>
    </citation>
    <scope>NUCLEOTIDE SEQUENCE [LARGE SCALE GENOMIC DNA]</scope>
</reference>
<dbReference type="PROSITE" id="PS01036">
    <property type="entry name" value="HSP70_3"/>
    <property type="match status" value="1"/>
</dbReference>
<evidence type="ECO:0000256" key="3">
    <source>
        <dbReference type="ARBA" id="ARBA00022729"/>
    </source>
</evidence>
<evidence type="ECO:0000256" key="9">
    <source>
        <dbReference type="SAM" id="Phobius"/>
    </source>
</evidence>
<keyword evidence="9" id="KW-0812">Transmembrane</keyword>
<feature type="transmembrane region" description="Helical" evidence="9">
    <location>
        <begin position="126"/>
        <end position="148"/>
    </location>
</feature>
<dbReference type="WBParaSite" id="EN70_4944">
    <property type="protein sequence ID" value="EN70_4944"/>
    <property type="gene ID" value="EN70_4944"/>
</dbReference>
<dbReference type="FunFam" id="3.30.420.40:FF:000720">
    <property type="entry name" value="Endoplasmic reticulum chaperone BiP"/>
    <property type="match status" value="1"/>
</dbReference>
<comment type="similarity">
    <text evidence="2">Belongs to the heat shock protein 70 family.</text>
</comment>
<dbReference type="eggNOG" id="KOG0100">
    <property type="taxonomic scope" value="Eukaryota"/>
</dbReference>
<name>A0A1I7VPW3_LOALO</name>
<evidence type="ECO:0000256" key="8">
    <source>
        <dbReference type="SAM" id="MobiDB-lite"/>
    </source>
</evidence>
<dbReference type="GO" id="GO:0140662">
    <property type="term" value="F:ATP-dependent protein folding chaperone"/>
    <property type="evidence" value="ECO:0007669"/>
    <property type="project" value="InterPro"/>
</dbReference>
<dbReference type="InterPro" id="IPR042050">
    <property type="entry name" value="BIP_NBD"/>
</dbReference>
<dbReference type="InterPro" id="IPR029047">
    <property type="entry name" value="HSP70_peptide-bd_sf"/>
</dbReference>
<keyword evidence="9" id="KW-0472">Membrane</keyword>
<dbReference type="FunFam" id="2.60.34.10:FF:000002">
    <property type="entry name" value="Heat shock 70 kDa"/>
    <property type="match status" value="1"/>
</dbReference>
<keyword evidence="6" id="KW-0067">ATP-binding</keyword>
<dbReference type="SUPFAM" id="SSF100920">
    <property type="entry name" value="Heat shock protein 70kD (HSP70), peptide-binding domain"/>
    <property type="match status" value="1"/>
</dbReference>
<feature type="transmembrane region" description="Helical" evidence="9">
    <location>
        <begin position="97"/>
        <end position="114"/>
    </location>
</feature>
<accession>A0A1I7VPW3</accession>
<dbReference type="PROSITE" id="PS00329">
    <property type="entry name" value="HSP70_2"/>
    <property type="match status" value="1"/>
</dbReference>
<dbReference type="Pfam" id="PF00012">
    <property type="entry name" value="HSP70"/>
    <property type="match status" value="1"/>
</dbReference>
<evidence type="ECO:0000256" key="7">
    <source>
        <dbReference type="SAM" id="Coils"/>
    </source>
</evidence>
<dbReference type="STRING" id="7209.A0A1I7VPW3"/>
<dbReference type="CDD" id="cd10241">
    <property type="entry name" value="ASKHA_NBD_HSP70_BiP"/>
    <property type="match status" value="1"/>
</dbReference>
<dbReference type="SUPFAM" id="SSF100934">
    <property type="entry name" value="Heat shock protein 70kD (HSP70), C-terminal subdomain"/>
    <property type="match status" value="1"/>
</dbReference>
<keyword evidence="7" id="KW-0175">Coiled coil</keyword>
<evidence type="ECO:0000256" key="5">
    <source>
        <dbReference type="ARBA" id="ARBA00022824"/>
    </source>
</evidence>
<dbReference type="AlphaFoldDB" id="A0A1I7VPW3"/>
<evidence type="ECO:0000313" key="11">
    <source>
        <dbReference type="WBParaSite" id="EN70_4944"/>
    </source>
</evidence>
<dbReference type="PROSITE" id="PS00297">
    <property type="entry name" value="HSP70_1"/>
    <property type="match status" value="1"/>
</dbReference>
<dbReference type="PRINTS" id="PR00301">
    <property type="entry name" value="HEATSHOCK70"/>
</dbReference>
<dbReference type="SUPFAM" id="SSF53067">
    <property type="entry name" value="Actin-like ATPase domain"/>
    <property type="match status" value="2"/>
</dbReference>
<dbReference type="InterPro" id="IPR043129">
    <property type="entry name" value="ATPase_NBD"/>
</dbReference>
<dbReference type="Gene3D" id="2.60.34.10">
    <property type="entry name" value="Substrate Binding Domain Of DNAk, Chain A, domain 1"/>
    <property type="match status" value="1"/>
</dbReference>
<dbReference type="NCBIfam" id="NF001413">
    <property type="entry name" value="PRK00290.1"/>
    <property type="match status" value="1"/>
</dbReference>
<keyword evidence="10" id="KW-1185">Reference proteome</keyword>
<dbReference type="InterPro" id="IPR018181">
    <property type="entry name" value="Heat_shock_70_CS"/>
</dbReference>
<keyword evidence="5" id="KW-0256">Endoplasmic reticulum</keyword>
<dbReference type="Gene3D" id="1.20.1270.10">
    <property type="match status" value="1"/>
</dbReference>
<dbReference type="GO" id="GO:0030968">
    <property type="term" value="P:endoplasmic reticulum unfolded protein response"/>
    <property type="evidence" value="ECO:0007669"/>
    <property type="project" value="UniProtKB-ARBA"/>
</dbReference>
<dbReference type="InterPro" id="IPR029048">
    <property type="entry name" value="HSP70_C_sf"/>
</dbReference>
<evidence type="ECO:0000256" key="6">
    <source>
        <dbReference type="ARBA" id="ARBA00022840"/>
    </source>
</evidence>
<feature type="region of interest" description="Disordered" evidence="8">
    <location>
        <begin position="865"/>
        <end position="887"/>
    </location>
</feature>
<keyword evidence="3" id="KW-0732">Signal</keyword>
<comment type="subcellular location">
    <subcellularLocation>
        <location evidence="1">Endoplasmic reticulum lumen</location>
    </subcellularLocation>
</comment>
<evidence type="ECO:0000256" key="2">
    <source>
        <dbReference type="ARBA" id="ARBA00007381"/>
    </source>
</evidence>
<dbReference type="FunFam" id="3.90.640.10:FF:000153">
    <property type="entry name" value="Endoplasmic reticulum chaperone BiP"/>
    <property type="match status" value="1"/>
</dbReference>
<dbReference type="GO" id="GO:0005524">
    <property type="term" value="F:ATP binding"/>
    <property type="evidence" value="ECO:0007669"/>
    <property type="project" value="UniProtKB-KW"/>
</dbReference>
<dbReference type="Proteomes" id="UP000095285">
    <property type="component" value="Unassembled WGS sequence"/>
</dbReference>
<evidence type="ECO:0000256" key="1">
    <source>
        <dbReference type="ARBA" id="ARBA00004319"/>
    </source>
</evidence>
<dbReference type="GO" id="GO:0005788">
    <property type="term" value="C:endoplasmic reticulum lumen"/>
    <property type="evidence" value="ECO:0007669"/>
    <property type="project" value="UniProtKB-SubCell"/>
</dbReference>
<dbReference type="Gene3D" id="3.30.420.40">
    <property type="match status" value="2"/>
</dbReference>
<dbReference type="InterPro" id="IPR013126">
    <property type="entry name" value="Hsp_70_fam"/>
</dbReference>
<dbReference type="Gene3D" id="3.90.640.10">
    <property type="entry name" value="Actin, Chain A, domain 4"/>
    <property type="match status" value="1"/>
</dbReference>
<feature type="coiled-coil region" evidence="7">
    <location>
        <begin position="510"/>
        <end position="537"/>
    </location>
</feature>